<organism evidence="1 2">
    <name type="scientific">Candidatus Muproteobacteria bacterium RBG_16_62_13</name>
    <dbReference type="NCBI Taxonomy" id="1817756"/>
    <lineage>
        <taxon>Bacteria</taxon>
        <taxon>Pseudomonadati</taxon>
        <taxon>Pseudomonadota</taxon>
        <taxon>Candidatus Muproteobacteria</taxon>
    </lineage>
</organism>
<sequence length="75" mass="8662">MPETKNLDKAVLLAINNKVWCFRYNPFTGVADMPWTPYIGIGKQLQYRVTYTLCHVLRGGRIFPGDVFLSLDEIR</sequence>
<dbReference type="Proteomes" id="UP000178379">
    <property type="component" value="Unassembled WGS sequence"/>
</dbReference>
<accession>A0A1F6T5C3</accession>
<evidence type="ECO:0000313" key="1">
    <source>
        <dbReference type="EMBL" id="OGI40245.1"/>
    </source>
</evidence>
<comment type="caution">
    <text evidence="1">The sequence shown here is derived from an EMBL/GenBank/DDBJ whole genome shotgun (WGS) entry which is preliminary data.</text>
</comment>
<dbReference type="AlphaFoldDB" id="A0A1F6T5C3"/>
<evidence type="ECO:0000313" key="2">
    <source>
        <dbReference type="Proteomes" id="UP000178379"/>
    </source>
</evidence>
<reference evidence="1 2" key="1">
    <citation type="journal article" date="2016" name="Nat. Commun.">
        <title>Thousands of microbial genomes shed light on interconnected biogeochemical processes in an aquifer system.</title>
        <authorList>
            <person name="Anantharaman K."/>
            <person name="Brown C.T."/>
            <person name="Hug L.A."/>
            <person name="Sharon I."/>
            <person name="Castelle C.J."/>
            <person name="Probst A.J."/>
            <person name="Thomas B.C."/>
            <person name="Singh A."/>
            <person name="Wilkins M.J."/>
            <person name="Karaoz U."/>
            <person name="Brodie E.L."/>
            <person name="Williams K.H."/>
            <person name="Hubbard S.S."/>
            <person name="Banfield J.F."/>
        </authorList>
    </citation>
    <scope>NUCLEOTIDE SEQUENCE [LARGE SCALE GENOMIC DNA]</scope>
</reference>
<proteinExistence type="predicted"/>
<gene>
    <name evidence="1" type="ORF">A2140_06155</name>
</gene>
<protein>
    <submittedName>
        <fullName evidence="1">Uncharacterized protein</fullName>
    </submittedName>
</protein>
<name>A0A1F6T5C3_9PROT</name>
<dbReference type="EMBL" id="MFSQ01000060">
    <property type="protein sequence ID" value="OGI40245.1"/>
    <property type="molecule type" value="Genomic_DNA"/>
</dbReference>